<proteinExistence type="predicted"/>
<keyword evidence="3" id="KW-1185">Reference proteome</keyword>
<accession>A0A1J0AD69</accession>
<dbReference type="STRING" id="1188229.GlitD10_1533"/>
<dbReference type="PANTHER" id="PTHR36434">
    <property type="entry name" value="MEMBRANE PROTEASE YUGP-RELATED"/>
    <property type="match status" value="1"/>
</dbReference>
<evidence type="ECO:0000256" key="1">
    <source>
        <dbReference type="SAM" id="Phobius"/>
    </source>
</evidence>
<feature type="transmembrane region" description="Helical" evidence="1">
    <location>
        <begin position="6"/>
        <end position="22"/>
    </location>
</feature>
<keyword evidence="1" id="KW-1133">Transmembrane helix</keyword>
<evidence type="ECO:0000313" key="3">
    <source>
        <dbReference type="Proteomes" id="UP000180235"/>
    </source>
</evidence>
<sequence length="229" mass="24899">MFYFDPLYLILTIPALLLGLWAQSRVKSAFEQYAQVGTRLTGARAARTLLDRYGLSNVRVERVDGFLSDHYNPLTRELRLSPTVYDGATVASVGVAAHEAGHALQHAQGYLPLQFRSAIVPGVVVGSWLGPMLFFVGFIFNSLRGLAWIGVAVFGLVALFSLVTLPVEFDASHRAKKLLVAEGILDTQEMTGVNAVLNAAALTYVAAAVQAVMNLLYYVILLTGGRRQD</sequence>
<dbReference type="AlphaFoldDB" id="A0A1J0AD69"/>
<name>A0A1J0AD69_9CYAN</name>
<dbReference type="InterPro" id="IPR007395">
    <property type="entry name" value="Zn_peptidase_2"/>
</dbReference>
<keyword evidence="1" id="KW-0812">Transmembrane</keyword>
<dbReference type="OrthoDB" id="9784298at2"/>
<evidence type="ECO:0000313" key="2">
    <source>
        <dbReference type="EMBL" id="APB33856.1"/>
    </source>
</evidence>
<reference evidence="2 3" key="1">
    <citation type="submission" date="2016-10" db="EMBL/GenBank/DDBJ databases">
        <title>Description of Gloeomargarita lithophora gen. nov., sp. nov., a thylakoid-bearing basal-branching cyanobacterium with intracellular carbonates, and proposal for Gloeomargaritales ord. nov.</title>
        <authorList>
            <person name="Moreira D."/>
            <person name="Tavera R."/>
            <person name="Benzerara K."/>
            <person name="Skouri-Panet F."/>
            <person name="Couradeau E."/>
            <person name="Gerard E."/>
            <person name="Loussert C."/>
            <person name="Novelo E."/>
            <person name="Zivanovic Y."/>
            <person name="Lopez-Garcia P."/>
        </authorList>
    </citation>
    <scope>NUCLEOTIDE SEQUENCE [LARGE SCALE GENOMIC DNA]</scope>
    <source>
        <strain evidence="2 3">D10</strain>
    </source>
</reference>
<dbReference type="KEGG" id="glt:GlitD10_1533"/>
<feature type="transmembrane region" description="Helical" evidence="1">
    <location>
        <begin position="195"/>
        <end position="220"/>
    </location>
</feature>
<protein>
    <submittedName>
        <fullName evidence="2">Peptidase membrane zinc metallopeptidase putative</fullName>
    </submittedName>
</protein>
<dbReference type="EMBL" id="CP017675">
    <property type="protein sequence ID" value="APB33856.1"/>
    <property type="molecule type" value="Genomic_DNA"/>
</dbReference>
<dbReference type="Pfam" id="PF04298">
    <property type="entry name" value="Zn_peptidase_2"/>
    <property type="match status" value="1"/>
</dbReference>
<dbReference type="PANTHER" id="PTHR36434:SF1">
    <property type="entry name" value="MEMBRANE PROTEASE YUGP-RELATED"/>
    <property type="match status" value="1"/>
</dbReference>
<feature type="transmembrane region" description="Helical" evidence="1">
    <location>
        <begin position="118"/>
        <end position="140"/>
    </location>
</feature>
<dbReference type="Proteomes" id="UP000180235">
    <property type="component" value="Chromosome"/>
</dbReference>
<organism evidence="2 3">
    <name type="scientific">Gloeomargarita lithophora Alchichica-D10</name>
    <dbReference type="NCBI Taxonomy" id="1188229"/>
    <lineage>
        <taxon>Bacteria</taxon>
        <taxon>Bacillati</taxon>
        <taxon>Cyanobacteriota</taxon>
        <taxon>Cyanophyceae</taxon>
        <taxon>Gloeomargaritales</taxon>
        <taxon>Gloeomargaritaceae</taxon>
        <taxon>Gloeomargarita</taxon>
    </lineage>
</organism>
<dbReference type="RefSeq" id="WP_071454378.1">
    <property type="nucleotide sequence ID" value="NZ_CP017675.1"/>
</dbReference>
<keyword evidence="1" id="KW-0472">Membrane</keyword>
<gene>
    <name evidence="2" type="ORF">GlitD10_1533</name>
</gene>
<feature type="transmembrane region" description="Helical" evidence="1">
    <location>
        <begin position="146"/>
        <end position="167"/>
    </location>
</feature>